<evidence type="ECO:0000256" key="1">
    <source>
        <dbReference type="SAM" id="SignalP"/>
    </source>
</evidence>
<feature type="chain" id="PRO_5006056834" evidence="1">
    <location>
        <begin position="22"/>
        <end position="104"/>
    </location>
</feature>
<dbReference type="PaxDb" id="39947-A0A0P0WRR0"/>
<evidence type="ECO:0000313" key="2">
    <source>
        <dbReference type="EMBL" id="BAS95675.1"/>
    </source>
</evidence>
<dbReference type="EMBL" id="AP014961">
    <property type="protein sequence ID" value="BAS95675.1"/>
    <property type="molecule type" value="Genomic_DNA"/>
</dbReference>
<name>A0A0P0WRR0_ORYSJ</name>
<proteinExistence type="predicted"/>
<gene>
    <name evidence="2" type="ordered locus">Os05g0595902</name>
    <name evidence="2" type="ORF">OSNPB_050595902</name>
</gene>
<keyword evidence="1" id="KW-0732">Signal</keyword>
<reference evidence="3" key="1">
    <citation type="journal article" date="2005" name="Nature">
        <title>The map-based sequence of the rice genome.</title>
        <authorList>
            <consortium name="International rice genome sequencing project (IRGSP)"/>
            <person name="Matsumoto T."/>
            <person name="Wu J."/>
            <person name="Kanamori H."/>
            <person name="Katayose Y."/>
            <person name="Fujisawa M."/>
            <person name="Namiki N."/>
            <person name="Mizuno H."/>
            <person name="Yamamoto K."/>
            <person name="Antonio B.A."/>
            <person name="Baba T."/>
            <person name="Sakata K."/>
            <person name="Nagamura Y."/>
            <person name="Aoki H."/>
            <person name="Arikawa K."/>
            <person name="Arita K."/>
            <person name="Bito T."/>
            <person name="Chiden Y."/>
            <person name="Fujitsuka N."/>
            <person name="Fukunaka R."/>
            <person name="Hamada M."/>
            <person name="Harada C."/>
            <person name="Hayashi A."/>
            <person name="Hijishita S."/>
            <person name="Honda M."/>
            <person name="Hosokawa S."/>
            <person name="Ichikawa Y."/>
            <person name="Idonuma A."/>
            <person name="Iijima M."/>
            <person name="Ikeda M."/>
            <person name="Ikeno M."/>
            <person name="Ito K."/>
            <person name="Ito S."/>
            <person name="Ito T."/>
            <person name="Ito Y."/>
            <person name="Ito Y."/>
            <person name="Iwabuchi A."/>
            <person name="Kamiya K."/>
            <person name="Karasawa W."/>
            <person name="Kurita K."/>
            <person name="Katagiri S."/>
            <person name="Kikuta A."/>
            <person name="Kobayashi H."/>
            <person name="Kobayashi N."/>
            <person name="Machita K."/>
            <person name="Maehara T."/>
            <person name="Masukawa M."/>
            <person name="Mizubayashi T."/>
            <person name="Mukai Y."/>
            <person name="Nagasaki H."/>
            <person name="Nagata Y."/>
            <person name="Naito S."/>
            <person name="Nakashima M."/>
            <person name="Nakama Y."/>
            <person name="Nakamichi Y."/>
            <person name="Nakamura M."/>
            <person name="Meguro A."/>
            <person name="Negishi M."/>
            <person name="Ohta I."/>
            <person name="Ohta T."/>
            <person name="Okamoto M."/>
            <person name="Ono N."/>
            <person name="Saji S."/>
            <person name="Sakaguchi M."/>
            <person name="Sakai K."/>
            <person name="Shibata M."/>
            <person name="Shimokawa T."/>
            <person name="Song J."/>
            <person name="Takazaki Y."/>
            <person name="Terasawa K."/>
            <person name="Tsugane M."/>
            <person name="Tsuji K."/>
            <person name="Ueda S."/>
            <person name="Waki K."/>
            <person name="Yamagata H."/>
            <person name="Yamamoto M."/>
            <person name="Yamamoto S."/>
            <person name="Yamane H."/>
            <person name="Yoshiki S."/>
            <person name="Yoshihara R."/>
            <person name="Yukawa K."/>
            <person name="Zhong H."/>
            <person name="Yano M."/>
            <person name="Yuan Q."/>
            <person name="Ouyang S."/>
            <person name="Liu J."/>
            <person name="Jones K.M."/>
            <person name="Gansberger K."/>
            <person name="Moffat K."/>
            <person name="Hill J."/>
            <person name="Bera J."/>
            <person name="Fadrosh D."/>
            <person name="Jin S."/>
            <person name="Johri S."/>
            <person name="Kim M."/>
            <person name="Overton L."/>
            <person name="Reardon M."/>
            <person name="Tsitrin T."/>
            <person name="Vuong H."/>
            <person name="Weaver B."/>
            <person name="Ciecko A."/>
            <person name="Tallon L."/>
            <person name="Jackson J."/>
            <person name="Pai G."/>
            <person name="Aken S.V."/>
            <person name="Utterback T."/>
            <person name="Reidmuller S."/>
            <person name="Feldblyum T."/>
            <person name="Hsiao J."/>
            <person name="Zismann V."/>
            <person name="Iobst S."/>
            <person name="de Vazeille A.R."/>
            <person name="Buell C.R."/>
            <person name="Ying K."/>
            <person name="Li Y."/>
            <person name="Lu T."/>
            <person name="Huang Y."/>
            <person name="Zhao Q."/>
            <person name="Feng Q."/>
            <person name="Zhang L."/>
            <person name="Zhu J."/>
            <person name="Weng Q."/>
            <person name="Mu J."/>
            <person name="Lu Y."/>
            <person name="Fan D."/>
            <person name="Liu Y."/>
            <person name="Guan J."/>
            <person name="Zhang Y."/>
            <person name="Yu S."/>
            <person name="Liu X."/>
            <person name="Zhang Y."/>
            <person name="Hong G."/>
            <person name="Han B."/>
            <person name="Choisne N."/>
            <person name="Demange N."/>
            <person name="Orjeda G."/>
            <person name="Samain S."/>
            <person name="Cattolico L."/>
            <person name="Pelletier E."/>
            <person name="Couloux A."/>
            <person name="Segurens B."/>
            <person name="Wincker P."/>
            <person name="D'Hont A."/>
            <person name="Scarpelli C."/>
            <person name="Weissenbach J."/>
            <person name="Salanoubat M."/>
            <person name="Quetier F."/>
            <person name="Yu Y."/>
            <person name="Kim H.R."/>
            <person name="Rambo T."/>
            <person name="Currie J."/>
            <person name="Collura K."/>
            <person name="Luo M."/>
            <person name="Yang T."/>
            <person name="Ammiraju J.S.S."/>
            <person name="Engler F."/>
            <person name="Soderlund C."/>
            <person name="Wing R.A."/>
            <person name="Palmer L.E."/>
            <person name="de la Bastide M."/>
            <person name="Spiegel L."/>
            <person name="Nascimento L."/>
            <person name="Zutavern T."/>
            <person name="O'Shaughnessy A."/>
            <person name="Dike S."/>
            <person name="Dedhia N."/>
            <person name="Preston R."/>
            <person name="Balija V."/>
            <person name="McCombie W.R."/>
            <person name="Chow T."/>
            <person name="Chen H."/>
            <person name="Chung M."/>
            <person name="Chen C."/>
            <person name="Shaw J."/>
            <person name="Wu H."/>
            <person name="Hsiao K."/>
            <person name="Chao Y."/>
            <person name="Chu M."/>
            <person name="Cheng C."/>
            <person name="Hour A."/>
            <person name="Lee P."/>
            <person name="Lin S."/>
            <person name="Lin Y."/>
            <person name="Liou J."/>
            <person name="Liu S."/>
            <person name="Hsing Y."/>
            <person name="Raghuvanshi S."/>
            <person name="Mohanty A."/>
            <person name="Bharti A.K."/>
            <person name="Gaur A."/>
            <person name="Gupta V."/>
            <person name="Kumar D."/>
            <person name="Ravi V."/>
            <person name="Vij S."/>
            <person name="Kapur A."/>
            <person name="Khurana P."/>
            <person name="Khurana P."/>
            <person name="Khurana J.P."/>
            <person name="Tyagi A.K."/>
            <person name="Gaikwad K."/>
            <person name="Singh A."/>
            <person name="Dalal V."/>
            <person name="Srivastava S."/>
            <person name="Dixit A."/>
            <person name="Pal A.K."/>
            <person name="Ghazi I.A."/>
            <person name="Yadav M."/>
            <person name="Pandit A."/>
            <person name="Bhargava A."/>
            <person name="Sureshbabu K."/>
            <person name="Batra K."/>
            <person name="Sharma T.R."/>
            <person name="Mohapatra T."/>
            <person name="Singh N.K."/>
            <person name="Messing J."/>
            <person name="Nelson A.B."/>
            <person name="Fuks G."/>
            <person name="Kavchok S."/>
            <person name="Keizer G."/>
            <person name="Linton E."/>
            <person name="Llaca V."/>
            <person name="Song R."/>
            <person name="Tanyolac B."/>
            <person name="Young S."/>
            <person name="Ho-Il K."/>
            <person name="Hahn J.H."/>
            <person name="Sangsakoo G."/>
            <person name="Vanavichit A."/>
            <person name="de Mattos Luiz.A.T."/>
            <person name="Zimmer P.D."/>
            <person name="Malone G."/>
            <person name="Dellagostin O."/>
            <person name="de Oliveira A.C."/>
            <person name="Bevan M."/>
            <person name="Bancroft I."/>
            <person name="Minx P."/>
            <person name="Cordum H."/>
            <person name="Wilson R."/>
            <person name="Cheng Z."/>
            <person name="Jin W."/>
            <person name="Jiang J."/>
            <person name="Leong S.A."/>
            <person name="Iwama H."/>
            <person name="Gojobori T."/>
            <person name="Itoh T."/>
            <person name="Niimura Y."/>
            <person name="Fujii Y."/>
            <person name="Habara T."/>
            <person name="Sakai H."/>
            <person name="Sato Y."/>
            <person name="Wilson G."/>
            <person name="Kumar K."/>
            <person name="McCouch S."/>
            <person name="Juretic N."/>
            <person name="Hoen D."/>
            <person name="Wright S."/>
            <person name="Bruskiewich R."/>
            <person name="Bureau T."/>
            <person name="Miyao A."/>
            <person name="Hirochika H."/>
            <person name="Nishikawa T."/>
            <person name="Kadowaki K."/>
            <person name="Sugiura M."/>
            <person name="Burr B."/>
            <person name="Sasaki T."/>
        </authorList>
    </citation>
    <scope>NUCLEOTIDE SEQUENCE [LARGE SCALE GENOMIC DNA]</scope>
    <source>
        <strain evidence="3">cv. Nipponbare</strain>
    </source>
</reference>
<dbReference type="AlphaFoldDB" id="A0A0P0WRR0"/>
<feature type="signal peptide" evidence="1">
    <location>
        <begin position="1"/>
        <end position="21"/>
    </location>
</feature>
<sequence>MHLGNLLNGVLIVVGLYSVLCSKQYEQGTMGQDELCDRLGPRSAGGHHHHTCPMQVTQYCCWAPRQVTQYRYYSRCLEGRMREAGRRGRVAVADLNESIEASRT</sequence>
<dbReference type="InParanoid" id="A0A0P0WRR0"/>
<protein>
    <submittedName>
        <fullName evidence="2">Os05g0595902 protein</fullName>
    </submittedName>
</protein>
<reference evidence="2 3" key="2">
    <citation type="journal article" date="2013" name="Plant Cell Physiol.">
        <title>Rice Annotation Project Database (RAP-DB): an integrative and interactive database for rice genomics.</title>
        <authorList>
            <person name="Sakai H."/>
            <person name="Lee S.S."/>
            <person name="Tanaka T."/>
            <person name="Numa H."/>
            <person name="Kim J."/>
            <person name="Kawahara Y."/>
            <person name="Wakimoto H."/>
            <person name="Yang C.C."/>
            <person name="Iwamoto M."/>
            <person name="Abe T."/>
            <person name="Yamada Y."/>
            <person name="Muto A."/>
            <person name="Inokuchi H."/>
            <person name="Ikemura T."/>
            <person name="Matsumoto T."/>
            <person name="Sasaki T."/>
            <person name="Itoh T."/>
        </authorList>
    </citation>
    <scope>NUCLEOTIDE SEQUENCE [LARGE SCALE GENOMIC DNA]</scope>
    <source>
        <strain evidence="3">cv. Nipponbare</strain>
    </source>
</reference>
<organism evidence="2 3">
    <name type="scientific">Oryza sativa subsp. japonica</name>
    <name type="common">Rice</name>
    <dbReference type="NCBI Taxonomy" id="39947"/>
    <lineage>
        <taxon>Eukaryota</taxon>
        <taxon>Viridiplantae</taxon>
        <taxon>Streptophyta</taxon>
        <taxon>Embryophyta</taxon>
        <taxon>Tracheophyta</taxon>
        <taxon>Spermatophyta</taxon>
        <taxon>Magnoliopsida</taxon>
        <taxon>Liliopsida</taxon>
        <taxon>Poales</taxon>
        <taxon>Poaceae</taxon>
        <taxon>BOP clade</taxon>
        <taxon>Oryzoideae</taxon>
        <taxon>Oryzeae</taxon>
        <taxon>Oryzinae</taxon>
        <taxon>Oryza</taxon>
        <taxon>Oryza sativa</taxon>
    </lineage>
</organism>
<reference evidence="2 3" key="3">
    <citation type="journal article" date="2013" name="Rice">
        <title>Improvement of the Oryza sativa Nipponbare reference genome using next generation sequence and optical map data.</title>
        <authorList>
            <person name="Kawahara Y."/>
            <person name="de la Bastide M."/>
            <person name="Hamilton J.P."/>
            <person name="Kanamori H."/>
            <person name="McCombie W.R."/>
            <person name="Ouyang S."/>
            <person name="Schwartz D.C."/>
            <person name="Tanaka T."/>
            <person name="Wu J."/>
            <person name="Zhou S."/>
            <person name="Childs K.L."/>
            <person name="Davidson R.M."/>
            <person name="Lin H."/>
            <person name="Quesada-Ocampo L."/>
            <person name="Vaillancourt B."/>
            <person name="Sakai H."/>
            <person name="Lee S.S."/>
            <person name="Kim J."/>
            <person name="Numa H."/>
            <person name="Itoh T."/>
            <person name="Buell C.R."/>
            <person name="Matsumoto T."/>
        </authorList>
    </citation>
    <scope>NUCLEOTIDE SEQUENCE [LARGE SCALE GENOMIC DNA]</scope>
    <source>
        <strain evidence="3">cv. Nipponbare</strain>
    </source>
</reference>
<keyword evidence="3" id="KW-1185">Reference proteome</keyword>
<accession>A0A0P0WRR0</accession>
<evidence type="ECO:0000313" key="3">
    <source>
        <dbReference type="Proteomes" id="UP000059680"/>
    </source>
</evidence>
<dbReference type="Proteomes" id="UP000059680">
    <property type="component" value="Chromosome 5"/>
</dbReference>